<name>A0AAD7DJJ9_MYCRO</name>
<reference evidence="2" key="1">
    <citation type="submission" date="2023-03" db="EMBL/GenBank/DDBJ databases">
        <title>Massive genome expansion in bonnet fungi (Mycena s.s.) driven by repeated elements and novel gene families across ecological guilds.</title>
        <authorList>
            <consortium name="Lawrence Berkeley National Laboratory"/>
            <person name="Harder C.B."/>
            <person name="Miyauchi S."/>
            <person name="Viragh M."/>
            <person name="Kuo A."/>
            <person name="Thoen E."/>
            <person name="Andreopoulos B."/>
            <person name="Lu D."/>
            <person name="Skrede I."/>
            <person name="Drula E."/>
            <person name="Henrissat B."/>
            <person name="Morin E."/>
            <person name="Kohler A."/>
            <person name="Barry K."/>
            <person name="LaButti K."/>
            <person name="Morin E."/>
            <person name="Salamov A."/>
            <person name="Lipzen A."/>
            <person name="Mereny Z."/>
            <person name="Hegedus B."/>
            <person name="Baldrian P."/>
            <person name="Stursova M."/>
            <person name="Weitz H."/>
            <person name="Taylor A."/>
            <person name="Grigoriev I.V."/>
            <person name="Nagy L.G."/>
            <person name="Martin F."/>
            <person name="Kauserud H."/>
        </authorList>
    </citation>
    <scope>NUCLEOTIDE SEQUENCE</scope>
    <source>
        <strain evidence="2">CBHHK067</strain>
    </source>
</reference>
<dbReference type="EMBL" id="JARKIE010000050">
    <property type="protein sequence ID" value="KAJ7692759.1"/>
    <property type="molecule type" value="Genomic_DNA"/>
</dbReference>
<protein>
    <submittedName>
        <fullName evidence="2">Uncharacterized protein</fullName>
    </submittedName>
</protein>
<proteinExistence type="predicted"/>
<evidence type="ECO:0000313" key="3">
    <source>
        <dbReference type="Proteomes" id="UP001221757"/>
    </source>
</evidence>
<dbReference type="Proteomes" id="UP001221757">
    <property type="component" value="Unassembled WGS sequence"/>
</dbReference>
<evidence type="ECO:0000313" key="2">
    <source>
        <dbReference type="EMBL" id="KAJ7692759.1"/>
    </source>
</evidence>
<evidence type="ECO:0000256" key="1">
    <source>
        <dbReference type="SAM" id="MobiDB-lite"/>
    </source>
</evidence>
<feature type="region of interest" description="Disordered" evidence="1">
    <location>
        <begin position="1"/>
        <end position="32"/>
    </location>
</feature>
<feature type="region of interest" description="Disordered" evidence="1">
    <location>
        <begin position="129"/>
        <end position="152"/>
    </location>
</feature>
<comment type="caution">
    <text evidence="2">The sequence shown here is derived from an EMBL/GenBank/DDBJ whole genome shotgun (WGS) entry which is preliminary data.</text>
</comment>
<keyword evidence="3" id="KW-1185">Reference proteome</keyword>
<organism evidence="2 3">
    <name type="scientific">Mycena rosella</name>
    <name type="common">Pink bonnet</name>
    <name type="synonym">Agaricus rosellus</name>
    <dbReference type="NCBI Taxonomy" id="1033263"/>
    <lineage>
        <taxon>Eukaryota</taxon>
        <taxon>Fungi</taxon>
        <taxon>Dikarya</taxon>
        <taxon>Basidiomycota</taxon>
        <taxon>Agaricomycotina</taxon>
        <taxon>Agaricomycetes</taxon>
        <taxon>Agaricomycetidae</taxon>
        <taxon>Agaricales</taxon>
        <taxon>Marasmiineae</taxon>
        <taxon>Mycenaceae</taxon>
        <taxon>Mycena</taxon>
    </lineage>
</organism>
<gene>
    <name evidence="2" type="ORF">B0H17DRAFT_1132990</name>
</gene>
<accession>A0AAD7DJJ9</accession>
<dbReference type="AlphaFoldDB" id="A0AAD7DJJ9"/>
<sequence length="152" mass="16984">MVFPDETRQQKALHAPHPSKFQGSSKPKHIPPWYSSMRSEVRIWRRMLRGGRGPAEWNESGREEVEGRTGRVGIALDEQGSDGGLLPHTPLFIPSRPSVGLEVELVLFSGYRTGRRQYEDIWELREPARSMHGGNGASQADLDSAVPPSDRA</sequence>